<proteinExistence type="predicted"/>
<keyword evidence="1" id="KW-0732">Signal</keyword>
<reference evidence="2" key="2">
    <citation type="submission" date="2020-08" db="EMBL/GenBank/DDBJ databases">
        <authorList>
            <person name="Chen M."/>
            <person name="Teng W."/>
            <person name="Zhao L."/>
            <person name="Hu C."/>
            <person name="Zhou Y."/>
            <person name="Han B."/>
            <person name="Song L."/>
            <person name="Shu W."/>
        </authorList>
    </citation>
    <scope>NUCLEOTIDE SEQUENCE</scope>
    <source>
        <strain evidence="2">FACHB-1375</strain>
    </source>
</reference>
<evidence type="ECO:0000313" key="3">
    <source>
        <dbReference type="Proteomes" id="UP000641646"/>
    </source>
</evidence>
<name>A0A926ZGU4_9CYAN</name>
<dbReference type="InterPro" id="IPR010328">
    <property type="entry name" value="DUF928"/>
</dbReference>
<dbReference type="Pfam" id="PF06051">
    <property type="entry name" value="DUF928"/>
    <property type="match status" value="1"/>
</dbReference>
<dbReference type="Proteomes" id="UP000641646">
    <property type="component" value="Unassembled WGS sequence"/>
</dbReference>
<dbReference type="EMBL" id="JACJPW010000028">
    <property type="protein sequence ID" value="MBD2181944.1"/>
    <property type="molecule type" value="Genomic_DNA"/>
</dbReference>
<evidence type="ECO:0000256" key="1">
    <source>
        <dbReference type="SAM" id="SignalP"/>
    </source>
</evidence>
<feature type="signal peptide" evidence="1">
    <location>
        <begin position="1"/>
        <end position="33"/>
    </location>
</feature>
<protein>
    <submittedName>
        <fullName evidence="2">DUF928 domain-containing protein</fullName>
    </submittedName>
</protein>
<gene>
    <name evidence="2" type="ORF">H6G03_12655</name>
</gene>
<sequence length="259" mass="28560">MFRVIFNRKIIAAICLTSLLTIFSNSFTMPILANDSNSGESAEGLPGRRVGGGTRSGTLVAAKPVTALVPENNQGLTTLENPTFYFYVPTTPNSQMLEFVLNDEDGNTIYEKKFTPNGNSGVLGVELPGNGEIQPLEIGKNYRWYFAIVNDPKDRSADNYVNGWIKRVQPSPDIVTKLKDLGALERAGVYADNQLWYDAIAILAQLRRSHPNDSAVEAKWKQLLQSVKLDNITQEPLIEYQAFVQQSAVSGYVSGPQSQ</sequence>
<comment type="caution">
    <text evidence="2">The sequence shown here is derived from an EMBL/GenBank/DDBJ whole genome shotgun (WGS) entry which is preliminary data.</text>
</comment>
<keyword evidence="3" id="KW-1185">Reference proteome</keyword>
<evidence type="ECO:0000313" key="2">
    <source>
        <dbReference type="EMBL" id="MBD2181944.1"/>
    </source>
</evidence>
<accession>A0A926ZGU4</accession>
<organism evidence="2 3">
    <name type="scientific">Aerosakkonema funiforme FACHB-1375</name>
    <dbReference type="NCBI Taxonomy" id="2949571"/>
    <lineage>
        <taxon>Bacteria</taxon>
        <taxon>Bacillati</taxon>
        <taxon>Cyanobacteriota</taxon>
        <taxon>Cyanophyceae</taxon>
        <taxon>Oscillatoriophycideae</taxon>
        <taxon>Aerosakkonematales</taxon>
        <taxon>Aerosakkonemataceae</taxon>
        <taxon>Aerosakkonema</taxon>
    </lineage>
</organism>
<dbReference type="AlphaFoldDB" id="A0A926ZGU4"/>
<reference evidence="2" key="1">
    <citation type="journal article" date="2015" name="ISME J.">
        <title>Draft Genome Sequence of Streptomyces incarnatus NRRL8089, which Produces the Nucleoside Antibiotic Sinefungin.</title>
        <authorList>
            <person name="Oshima K."/>
            <person name="Hattori M."/>
            <person name="Shimizu H."/>
            <person name="Fukuda K."/>
            <person name="Nemoto M."/>
            <person name="Inagaki K."/>
            <person name="Tamura T."/>
        </authorList>
    </citation>
    <scope>NUCLEOTIDE SEQUENCE</scope>
    <source>
        <strain evidence="2">FACHB-1375</strain>
    </source>
</reference>
<feature type="chain" id="PRO_5037173194" evidence="1">
    <location>
        <begin position="34"/>
        <end position="259"/>
    </location>
</feature>